<sequence>MEVLMKKRIVTTLIGALLVSGAIVAKPDHREKADAKRDGIRHMMKELRSLDLEKTQKADIRLIVKTLRADMKANRPEHTPGERPPANLTEAELAAAIEARFEAVQANQLARAKAKHAIYQVLTETQQEALAAKKAEKAQKRSNHADKRKRPDAGKLPPAFDELDLSDDQLSAVQATLEQGREQRQQSHAKMQQLREQERTIIQAETFDEAAWLALSQQFKAALIDSKTARLQQQEAMESILSDEQLTELKEIHDEHRRGPKHRRG</sequence>
<dbReference type="GO" id="GO:0030288">
    <property type="term" value="C:outer membrane-bounded periplasmic space"/>
    <property type="evidence" value="ECO:0007669"/>
    <property type="project" value="TreeGrafter"/>
</dbReference>
<dbReference type="PANTHER" id="PTHR38102">
    <property type="entry name" value="PERIPLASMIC CHAPERONE SPY"/>
    <property type="match status" value="1"/>
</dbReference>
<dbReference type="InterPro" id="IPR052211">
    <property type="entry name" value="Cpx_auxiliary_protein"/>
</dbReference>
<evidence type="ECO:0000256" key="1">
    <source>
        <dbReference type="ARBA" id="ARBA00004418"/>
    </source>
</evidence>
<dbReference type="PANTHER" id="PTHR38102:SF1">
    <property type="entry name" value="PERIPLASMIC CHAPERONE SPY"/>
    <property type="match status" value="1"/>
</dbReference>
<keyword evidence="4" id="KW-0574">Periplasm</keyword>
<dbReference type="AlphaFoldDB" id="A0A346NI60"/>
<feature type="region of interest" description="Disordered" evidence="5">
    <location>
        <begin position="132"/>
        <end position="164"/>
    </location>
</feature>
<comment type="similarity">
    <text evidence="2">Belongs to the CpxP/Spy family.</text>
</comment>
<proteinExistence type="inferred from homology"/>
<organism evidence="6 7">
    <name type="scientific">Salinimonas sediminis</name>
    <dbReference type="NCBI Taxonomy" id="2303538"/>
    <lineage>
        <taxon>Bacteria</taxon>
        <taxon>Pseudomonadati</taxon>
        <taxon>Pseudomonadota</taxon>
        <taxon>Gammaproteobacteria</taxon>
        <taxon>Alteromonadales</taxon>
        <taxon>Alteromonadaceae</taxon>
        <taxon>Alteromonas/Salinimonas group</taxon>
        <taxon>Salinimonas</taxon>
    </lineage>
</organism>
<comment type="subcellular location">
    <subcellularLocation>
        <location evidence="1">Periplasm</location>
    </subcellularLocation>
</comment>
<evidence type="ECO:0008006" key="8">
    <source>
        <dbReference type="Google" id="ProtNLM"/>
    </source>
</evidence>
<feature type="compositionally biased region" description="Basic and acidic residues" evidence="5">
    <location>
        <begin position="132"/>
        <end position="153"/>
    </location>
</feature>
<evidence type="ECO:0000256" key="2">
    <source>
        <dbReference type="ARBA" id="ARBA00008441"/>
    </source>
</evidence>
<dbReference type="Pfam" id="PF07813">
    <property type="entry name" value="LTXXQ"/>
    <property type="match status" value="1"/>
</dbReference>
<evidence type="ECO:0000256" key="4">
    <source>
        <dbReference type="ARBA" id="ARBA00022764"/>
    </source>
</evidence>
<evidence type="ECO:0000256" key="3">
    <source>
        <dbReference type="ARBA" id="ARBA00022729"/>
    </source>
</evidence>
<dbReference type="KEGG" id="salm:D0Y50_01805"/>
<dbReference type="GO" id="GO:0051082">
    <property type="term" value="F:unfolded protein binding"/>
    <property type="evidence" value="ECO:0007669"/>
    <property type="project" value="TreeGrafter"/>
</dbReference>
<evidence type="ECO:0000313" key="7">
    <source>
        <dbReference type="Proteomes" id="UP000262073"/>
    </source>
</evidence>
<keyword evidence="3" id="KW-0732">Signal</keyword>
<dbReference type="InterPro" id="IPR012899">
    <property type="entry name" value="LTXXQ"/>
</dbReference>
<name>A0A346NI60_9ALTE</name>
<accession>A0A346NI60</accession>
<evidence type="ECO:0000313" key="6">
    <source>
        <dbReference type="EMBL" id="AXR05217.1"/>
    </source>
</evidence>
<keyword evidence="7" id="KW-1185">Reference proteome</keyword>
<evidence type="ECO:0000256" key="5">
    <source>
        <dbReference type="SAM" id="MobiDB-lite"/>
    </source>
</evidence>
<dbReference type="EMBL" id="CP031769">
    <property type="protein sequence ID" value="AXR05217.1"/>
    <property type="molecule type" value="Genomic_DNA"/>
</dbReference>
<protein>
    <recommendedName>
        <fullName evidence="8">Periplasmic heavy metal sensor</fullName>
    </recommendedName>
</protein>
<dbReference type="Gene3D" id="1.20.120.1490">
    <property type="match status" value="2"/>
</dbReference>
<reference evidence="6 7" key="1">
    <citation type="submission" date="2018-08" db="EMBL/GenBank/DDBJ databases">
        <title>Salinimonas sediminis sp. nov., a piezophilic bacterium isolated from a deep-sea sediment sample from the New Britain Trench.</title>
        <authorList>
            <person name="Cao J."/>
        </authorList>
    </citation>
    <scope>NUCLEOTIDE SEQUENCE [LARGE SCALE GENOMIC DNA]</scope>
    <source>
        <strain evidence="6 7">N102</strain>
    </source>
</reference>
<gene>
    <name evidence="6" type="ORF">D0Y50_01805</name>
</gene>
<dbReference type="Proteomes" id="UP000262073">
    <property type="component" value="Chromosome"/>
</dbReference>